<sequence length="383" mass="42104">MKRRTFLAGSAVGLATASVAGFVGGSSSRGAKQDRVANIKAPAVVSGREVGTTWRVQTSWPAGIGLQIFEDWCNGIVEKTGGELAFHPFAAEELVGGFQLFDALRDGTLDAMNSFTLYWAGRMPTAVFLCSYPLAMRHANEWDVFFYGLGGLELAREAFAEHGMFYVGPIQHGPNIIHSRVPIRSIDDFRGRKIRMPGGIVAEVFQAAGAATTMIPGSEIVEALRSGVIDAADYVGPSVNYALGLQDVTKYISMGPPGYPSIYQSVDLMDLTVSMKRWNELPDHLKKFIESELRCYSDFHHATIQAADVAAWKKFAEAGSTINRLGQEDVERFTRLAIPRWFAWANKGPKAAHIFKIQLDYMMSNSLGYVTPDMIKGLRLNYS</sequence>
<evidence type="ECO:0008006" key="5">
    <source>
        <dbReference type="Google" id="ProtNLM"/>
    </source>
</evidence>
<dbReference type="RefSeq" id="WP_082101067.1">
    <property type="nucleotide sequence ID" value="NZ_LN829118.1"/>
</dbReference>
<dbReference type="SUPFAM" id="SSF53850">
    <property type="entry name" value="Periplasmic binding protein-like II"/>
    <property type="match status" value="1"/>
</dbReference>
<dbReference type="KEGG" id="fiy:BN1229_v1_1741"/>
<accession>A0A0D6JE88</accession>
<dbReference type="OrthoDB" id="9780733at2"/>
<dbReference type="Proteomes" id="UP000033187">
    <property type="component" value="Chromosome 1"/>
</dbReference>
<gene>
    <name evidence="3" type="ORF">YBN1229_v1_1741</name>
</gene>
<dbReference type="GO" id="GO:0055085">
    <property type="term" value="P:transmembrane transport"/>
    <property type="evidence" value="ECO:0007669"/>
    <property type="project" value="InterPro"/>
</dbReference>
<keyword evidence="1 2" id="KW-0732">Signal</keyword>
<dbReference type="Gene3D" id="3.40.190.170">
    <property type="entry name" value="Bacterial extracellular solute-binding protein, family 7"/>
    <property type="match status" value="1"/>
</dbReference>
<protein>
    <recommendedName>
        <fullName evidence="5">ABC transporter substrate-binding protein</fullName>
    </recommendedName>
</protein>
<dbReference type="PANTHER" id="PTHR33376">
    <property type="match status" value="1"/>
</dbReference>
<evidence type="ECO:0000313" key="4">
    <source>
        <dbReference type="Proteomes" id="UP000033187"/>
    </source>
</evidence>
<reference evidence="4" key="1">
    <citation type="submission" date="2015-02" db="EMBL/GenBank/DDBJ databases">
        <authorList>
            <person name="Chooi Y.-H."/>
        </authorList>
    </citation>
    <scope>NUCLEOTIDE SEQUENCE [LARGE SCALE GENOMIC DNA]</scope>
    <source>
        <strain evidence="4">strain Y</strain>
    </source>
</reference>
<feature type="chain" id="PRO_5002306182" description="ABC transporter substrate-binding protein" evidence="2">
    <location>
        <begin position="21"/>
        <end position="383"/>
    </location>
</feature>
<proteinExistence type="predicted"/>
<dbReference type="KEGG" id="fil:BN1229_v1_1738"/>
<evidence type="ECO:0000256" key="2">
    <source>
        <dbReference type="SAM" id="SignalP"/>
    </source>
</evidence>
<evidence type="ECO:0000313" key="3">
    <source>
        <dbReference type="EMBL" id="CPR18507.1"/>
    </source>
</evidence>
<name>A0A0D6JE88_9HYPH</name>
<feature type="signal peptide" evidence="2">
    <location>
        <begin position="1"/>
        <end position="20"/>
    </location>
</feature>
<evidence type="ECO:0000256" key="1">
    <source>
        <dbReference type="ARBA" id="ARBA00022729"/>
    </source>
</evidence>
<dbReference type="InterPro" id="IPR038404">
    <property type="entry name" value="TRAP_DctP_sf"/>
</dbReference>
<dbReference type="Pfam" id="PF03480">
    <property type="entry name" value="DctP"/>
    <property type="match status" value="1"/>
</dbReference>
<dbReference type="NCBIfam" id="NF037995">
    <property type="entry name" value="TRAP_S1"/>
    <property type="match status" value="1"/>
</dbReference>
<dbReference type="EMBL" id="LN829119">
    <property type="protein sequence ID" value="CPR18507.1"/>
    <property type="molecule type" value="Genomic_DNA"/>
</dbReference>
<dbReference type="PANTHER" id="PTHR33376:SF5">
    <property type="entry name" value="EXTRACYTOPLASMIC SOLUTE RECEPTOR PROTEIN"/>
    <property type="match status" value="1"/>
</dbReference>
<organism evidence="3 4">
    <name type="scientific">Candidatus Filomicrobium marinum</name>
    <dbReference type="NCBI Taxonomy" id="1608628"/>
    <lineage>
        <taxon>Bacteria</taxon>
        <taxon>Pseudomonadati</taxon>
        <taxon>Pseudomonadota</taxon>
        <taxon>Alphaproteobacteria</taxon>
        <taxon>Hyphomicrobiales</taxon>
        <taxon>Hyphomicrobiaceae</taxon>
        <taxon>Filomicrobium</taxon>
    </lineage>
</organism>
<dbReference type="AlphaFoldDB" id="A0A0D6JE88"/>
<dbReference type="InterPro" id="IPR018389">
    <property type="entry name" value="DctP_fam"/>
</dbReference>
<keyword evidence="4" id="KW-1185">Reference proteome</keyword>